<dbReference type="Proteomes" id="UP000275846">
    <property type="component" value="Unassembled WGS sequence"/>
</dbReference>
<evidence type="ECO:0000313" key="3">
    <source>
        <dbReference type="WBParaSite" id="SSLN_0000362501-mRNA-1"/>
    </source>
</evidence>
<evidence type="ECO:0000313" key="1">
    <source>
        <dbReference type="EMBL" id="VDL89907.1"/>
    </source>
</evidence>
<name>A0A183SH24_SCHSO</name>
<dbReference type="EMBL" id="UYSU01032561">
    <property type="protein sequence ID" value="VDL89907.1"/>
    <property type="molecule type" value="Genomic_DNA"/>
</dbReference>
<proteinExistence type="predicted"/>
<protein>
    <submittedName>
        <fullName evidence="3">Short-chain dehydrogenase/reductase SDR</fullName>
    </submittedName>
</protein>
<evidence type="ECO:0000313" key="2">
    <source>
        <dbReference type="Proteomes" id="UP000275846"/>
    </source>
</evidence>
<dbReference type="AlphaFoldDB" id="A0A183SH24"/>
<organism evidence="3">
    <name type="scientific">Schistocephalus solidus</name>
    <name type="common">Tapeworm</name>
    <dbReference type="NCBI Taxonomy" id="70667"/>
    <lineage>
        <taxon>Eukaryota</taxon>
        <taxon>Metazoa</taxon>
        <taxon>Spiralia</taxon>
        <taxon>Lophotrochozoa</taxon>
        <taxon>Platyhelminthes</taxon>
        <taxon>Cestoda</taxon>
        <taxon>Eucestoda</taxon>
        <taxon>Diphyllobothriidea</taxon>
        <taxon>Diphyllobothriidae</taxon>
        <taxon>Schistocephalus</taxon>
    </lineage>
</organism>
<reference evidence="3" key="1">
    <citation type="submission" date="2016-06" db="UniProtKB">
        <authorList>
            <consortium name="WormBaseParasite"/>
        </authorList>
    </citation>
    <scope>IDENTIFICATION</scope>
</reference>
<dbReference type="OrthoDB" id="10517818at2759"/>
<gene>
    <name evidence="1" type="ORF">SSLN_LOCUS3522</name>
</gene>
<reference evidence="1 2" key="2">
    <citation type="submission" date="2018-11" db="EMBL/GenBank/DDBJ databases">
        <authorList>
            <consortium name="Pathogen Informatics"/>
        </authorList>
    </citation>
    <scope>NUCLEOTIDE SEQUENCE [LARGE SCALE GENOMIC DNA]</scope>
    <source>
        <strain evidence="1 2">NST_G2</strain>
    </source>
</reference>
<sequence length="106" mass="11826">MCIQIDVVVNAVCAGMPSFEEFSRRLGVSNDDHFGCVPIELVVAVHGVRKHKRQRTASADGQFIFIYASPKSSTCMAYVSAGAICTWNAIKEIRLLLFYYEVFNSE</sequence>
<dbReference type="WBParaSite" id="SSLN_0000362501-mRNA-1">
    <property type="protein sequence ID" value="SSLN_0000362501-mRNA-1"/>
    <property type="gene ID" value="SSLN_0000362501"/>
</dbReference>
<accession>A0A183SH24</accession>
<keyword evidence="2" id="KW-1185">Reference proteome</keyword>